<comment type="caution">
    <text evidence="3">The sequence shown here is derived from an EMBL/GenBank/DDBJ whole genome shotgun (WGS) entry which is preliminary data.</text>
</comment>
<name>A0A7W7M8Y1_9ACTN</name>
<proteinExistence type="predicted"/>
<feature type="chain" id="PRO_5031048218" evidence="2">
    <location>
        <begin position="31"/>
        <end position="781"/>
    </location>
</feature>
<organism evidence="3 4">
    <name type="scientific">Actinoplanes octamycinicus</name>
    <dbReference type="NCBI Taxonomy" id="135948"/>
    <lineage>
        <taxon>Bacteria</taxon>
        <taxon>Bacillati</taxon>
        <taxon>Actinomycetota</taxon>
        <taxon>Actinomycetes</taxon>
        <taxon>Micromonosporales</taxon>
        <taxon>Micromonosporaceae</taxon>
        <taxon>Actinoplanes</taxon>
    </lineage>
</organism>
<reference evidence="3 4" key="1">
    <citation type="submission" date="2020-08" db="EMBL/GenBank/DDBJ databases">
        <title>Sequencing the genomes of 1000 actinobacteria strains.</title>
        <authorList>
            <person name="Klenk H.-P."/>
        </authorList>
    </citation>
    <scope>NUCLEOTIDE SEQUENCE [LARGE SCALE GENOMIC DNA]</scope>
    <source>
        <strain evidence="3 4">DSM 45809</strain>
    </source>
</reference>
<accession>A0A7W7M8Y1</accession>
<gene>
    <name evidence="3" type="ORF">BJY16_004744</name>
</gene>
<sequence length="781" mass="83738">MRRHRIFTGAALSAAVLTMTVLGAGSVASAAPPGAGTEPECEVPPDWSSCVQVVARLDRAPAVGATAQLTVEVKALVDVTGARIEADLPAALDWQSTPAGWQLTDLGPLLPEDGAGVRRASRTVDLKAGKTQRYKAKVRGAAAASTSLRARVTGPAASPLDDDENMLLLSVGATAAESHLGLDPERNSDALETLPDAMPLVPASPHLPFQPVPADGLPEPHSDDPPPSGASIQALTCVTGTVGYEAPAGTGHPSPNIQVQAWDYDSIGSDDLLAVALANGSGGYQLCFDNSTDVSGGQDVYVKVVAENGLWRVSDEGFLGVRDVYDFNSARKDNLANGRTVDYGRLAPADQALHRVLHAFDQANDAQEWTPGECWDARDTGDCRRMEIVYPDDDDNDNSRYSQNDRTVRLEPATPDDRTDAVHEYGHAVMGDLYEDNWPEHPNCSPHAMNRASSPGCAWTEGFANWYPMAIYHDDEYRGWHVEDTSDYAPGDSTEGRVTGSLWDLIDAADDGWDTWQEDGKNAIWDTMLDRRSTTFREFWTNRGLEGHNVGDGPAGALFQNGIDYGFRFGLADGTALTRPTPETPNNFRYETQYAYWSVVALRPPANVDYDLDLYDDSALQQQLASSVLPGDTIDFVAVDSGRRPLGDYYPVVRRPSSSTGTGDYRIELAATARLLVGSATQAMNGANDVVAVWDYCPSAAATTTITVTPSDPGQDAELFLLKSDPANPASWAIGRYQAAAESVGNGPGQPESITFDQQEGCYGVVLINRAGSGTYTVAQS</sequence>
<dbReference type="RefSeq" id="WP_185041787.1">
    <property type="nucleotide sequence ID" value="NZ_BAABFG010000005.1"/>
</dbReference>
<keyword evidence="2" id="KW-0732">Signal</keyword>
<dbReference type="AlphaFoldDB" id="A0A7W7M8Y1"/>
<evidence type="ECO:0000313" key="3">
    <source>
        <dbReference type="EMBL" id="MBB4741285.1"/>
    </source>
</evidence>
<keyword evidence="4" id="KW-1185">Reference proteome</keyword>
<dbReference type="EMBL" id="JACHNB010000001">
    <property type="protein sequence ID" value="MBB4741285.1"/>
    <property type="molecule type" value="Genomic_DNA"/>
</dbReference>
<feature type="region of interest" description="Disordered" evidence="1">
    <location>
        <begin position="196"/>
        <end position="232"/>
    </location>
</feature>
<feature type="signal peptide" evidence="2">
    <location>
        <begin position="1"/>
        <end position="30"/>
    </location>
</feature>
<evidence type="ECO:0000256" key="2">
    <source>
        <dbReference type="SAM" id="SignalP"/>
    </source>
</evidence>
<evidence type="ECO:0000313" key="4">
    <source>
        <dbReference type="Proteomes" id="UP000546162"/>
    </source>
</evidence>
<dbReference type="Proteomes" id="UP000546162">
    <property type="component" value="Unassembled WGS sequence"/>
</dbReference>
<protein>
    <submittedName>
        <fullName evidence="3">Uncharacterized protein</fullName>
    </submittedName>
</protein>
<evidence type="ECO:0000256" key="1">
    <source>
        <dbReference type="SAM" id="MobiDB-lite"/>
    </source>
</evidence>